<comment type="caution">
    <text evidence="5">The sequence shown here is derived from an EMBL/GenBank/DDBJ whole genome shotgun (WGS) entry which is preliminary data.</text>
</comment>
<dbReference type="InterPro" id="IPR002156">
    <property type="entry name" value="RNaseH_domain"/>
</dbReference>
<dbReference type="Proteomes" id="UP000499080">
    <property type="component" value="Unassembled WGS sequence"/>
</dbReference>
<feature type="domain" description="RNase H type-1" evidence="4">
    <location>
        <begin position="710"/>
        <end position="842"/>
    </location>
</feature>
<dbReference type="OrthoDB" id="2752996at2759"/>
<evidence type="ECO:0000313" key="6">
    <source>
        <dbReference type="Proteomes" id="UP000499080"/>
    </source>
</evidence>
<proteinExistence type="inferred from homology"/>
<dbReference type="EMBL" id="BGPR01001955">
    <property type="protein sequence ID" value="GBM64983.1"/>
    <property type="molecule type" value="Genomic_DNA"/>
</dbReference>
<reference evidence="5 6" key="1">
    <citation type="journal article" date="2019" name="Sci. Rep.">
        <title>Orb-weaving spider Araneus ventricosus genome elucidates the spidroin gene catalogue.</title>
        <authorList>
            <person name="Kono N."/>
            <person name="Nakamura H."/>
            <person name="Ohtoshi R."/>
            <person name="Moran D.A.P."/>
            <person name="Shinohara A."/>
            <person name="Yoshida Y."/>
            <person name="Fujiwara M."/>
            <person name="Mori M."/>
            <person name="Tomita M."/>
            <person name="Arakawa K."/>
        </authorList>
    </citation>
    <scope>NUCLEOTIDE SEQUENCE [LARGE SCALE GENOMIC DNA]</scope>
</reference>
<keyword evidence="6" id="KW-1185">Reference proteome</keyword>
<dbReference type="PANTHER" id="PTHR10642">
    <property type="entry name" value="RIBONUCLEASE H1"/>
    <property type="match status" value="1"/>
</dbReference>
<dbReference type="GO" id="GO:0003676">
    <property type="term" value="F:nucleic acid binding"/>
    <property type="evidence" value="ECO:0007669"/>
    <property type="project" value="InterPro"/>
</dbReference>
<dbReference type="PROSITE" id="PS50879">
    <property type="entry name" value="RNASE_H_1"/>
    <property type="match status" value="1"/>
</dbReference>
<keyword evidence="2" id="KW-0479">Metal-binding</keyword>
<dbReference type="SUPFAM" id="SSF53098">
    <property type="entry name" value="Ribonuclease H-like"/>
    <property type="match status" value="1"/>
</dbReference>
<dbReference type="CDD" id="cd09276">
    <property type="entry name" value="Rnase_HI_RT_non_LTR"/>
    <property type="match status" value="1"/>
</dbReference>
<dbReference type="GO" id="GO:0008270">
    <property type="term" value="F:zinc ion binding"/>
    <property type="evidence" value="ECO:0007669"/>
    <property type="project" value="UniProtKB-KW"/>
</dbReference>
<sequence>MLKTALEGKIKLKDIQVEVLSCRPIQGNGIVVKIKTPEMLEKLKTTIMNDLTLRDKCQVYIPKPRVPHIIIFDIPPQDEDEAAHENNFILQLKDSNELTDQEIKVVFKKKGRGSLQNWILAMQPKNYQEIKNKKRLCCGFNSYCFKEFLEPLRCFGCYRFGHLKRNCRETKPTCTKCTANHDPKGCTKPHPICRNCVLYNKSTNLKVRADHMSNSNLCPMYLREIEFIAKHTIYGSVPPIVFSLCVLQANLGRSRMATQELPNICFSNKIPDVFLLQEEYLKKGKVIGFPLNWKIVAALNGKAIIRNKNLSILTRYVSQNTVIADISDGTQTIPVVSVYIPHSSNKNSEILKLEDIFRNINFSHILIGRDFNMRHELWGPEIHNHRIFDQAAPLVSFILKYDLIIWNGKDSEPTFETVNGKSWIDITMFSANLANKKMNWQVIENTFSDHNYLVFNVESFNATRDPPRIFFNYRQILKICKAVHQKFLELQEEIQTIDRKQKLEKWIEELTNTINQISQSFPIKVIKHLRVPWWDSELEDEEAWNFANQRGVPQGSCSGPLFWNLVMYTAPTTGKSHPSLCRRHNCCNQRRIYYGAIEPYLLFGVGAWGNRLKLKKIRYSLNSLQRRPLIKITKAYRTISREALQVIAGVVPLDIKAKGVFGKFLLTTINNDIKLGSKIFKWEDYETKLDPHNIHPADNISITYDKHKPSGEEIEIYTDGSNFNDQVGAAIVVFYYNAEIFNTTIRLSDFATVYQAEVTGIQMALELISTIEPWNKSNLYTDSLSVLEALNTFKTSKQDILAIKNDILEMSKEKSITLHWIPAHTGIQRNETADSYAKKATTRPNIEKIPKKSFKQLKNAISNVQIQIWFRPGFFSACQFLLEFRADQVCGSMKPRHLNCLAHFGDPPDGSIDVRESVYLYIYKETIVREHLTGPQHYPDNGLVSGTRGEVSRNQEEEVCHGLVVTKVAIKSSELS</sequence>
<dbReference type="PROSITE" id="PS50158">
    <property type="entry name" value="ZF_CCHC"/>
    <property type="match status" value="1"/>
</dbReference>
<dbReference type="GO" id="GO:0004523">
    <property type="term" value="F:RNA-DNA hybrid ribonuclease activity"/>
    <property type="evidence" value="ECO:0007669"/>
    <property type="project" value="InterPro"/>
</dbReference>
<dbReference type="Gene3D" id="3.60.10.10">
    <property type="entry name" value="Endonuclease/exonuclease/phosphatase"/>
    <property type="match status" value="1"/>
</dbReference>
<accession>A0A4Y2HIZ1</accession>
<evidence type="ECO:0000313" key="5">
    <source>
        <dbReference type="EMBL" id="GBM64983.1"/>
    </source>
</evidence>
<dbReference type="InterPro" id="IPR050092">
    <property type="entry name" value="RNase_H"/>
</dbReference>
<protein>
    <recommendedName>
        <fullName evidence="7">RNase H type-1 domain-containing protein</fullName>
    </recommendedName>
</protein>
<dbReference type="PANTHER" id="PTHR10642:SF25">
    <property type="entry name" value="RNASE H TYPE-1 DOMAIN-CONTAINING PROTEIN"/>
    <property type="match status" value="1"/>
</dbReference>
<dbReference type="InterPro" id="IPR001878">
    <property type="entry name" value="Znf_CCHC"/>
</dbReference>
<evidence type="ECO:0000259" key="3">
    <source>
        <dbReference type="PROSITE" id="PS50158"/>
    </source>
</evidence>
<evidence type="ECO:0000256" key="1">
    <source>
        <dbReference type="ARBA" id="ARBA00005300"/>
    </source>
</evidence>
<dbReference type="InterPro" id="IPR036691">
    <property type="entry name" value="Endo/exonu/phosph_ase_sf"/>
</dbReference>
<feature type="domain" description="CCHC-type" evidence="3">
    <location>
        <begin position="153"/>
        <end position="169"/>
    </location>
</feature>
<evidence type="ECO:0008006" key="7">
    <source>
        <dbReference type="Google" id="ProtNLM"/>
    </source>
</evidence>
<dbReference type="InterPro" id="IPR012337">
    <property type="entry name" value="RNaseH-like_sf"/>
</dbReference>
<organism evidence="5 6">
    <name type="scientific">Araneus ventricosus</name>
    <name type="common">Orbweaver spider</name>
    <name type="synonym">Epeira ventricosa</name>
    <dbReference type="NCBI Taxonomy" id="182803"/>
    <lineage>
        <taxon>Eukaryota</taxon>
        <taxon>Metazoa</taxon>
        <taxon>Ecdysozoa</taxon>
        <taxon>Arthropoda</taxon>
        <taxon>Chelicerata</taxon>
        <taxon>Arachnida</taxon>
        <taxon>Araneae</taxon>
        <taxon>Araneomorphae</taxon>
        <taxon>Entelegynae</taxon>
        <taxon>Araneoidea</taxon>
        <taxon>Araneidae</taxon>
        <taxon>Araneus</taxon>
    </lineage>
</organism>
<comment type="similarity">
    <text evidence="1">Belongs to the RNase H family.</text>
</comment>
<dbReference type="Gene3D" id="3.30.420.10">
    <property type="entry name" value="Ribonuclease H-like superfamily/Ribonuclease H"/>
    <property type="match status" value="1"/>
</dbReference>
<dbReference type="InterPro" id="IPR005135">
    <property type="entry name" value="Endo/exonuclease/phosphatase"/>
</dbReference>
<evidence type="ECO:0000256" key="2">
    <source>
        <dbReference type="PROSITE-ProRule" id="PRU00047"/>
    </source>
</evidence>
<dbReference type="SUPFAM" id="SSF56219">
    <property type="entry name" value="DNase I-like"/>
    <property type="match status" value="1"/>
</dbReference>
<keyword evidence="2" id="KW-0863">Zinc-finger</keyword>
<dbReference type="Pfam" id="PF00075">
    <property type="entry name" value="RNase_H"/>
    <property type="match status" value="1"/>
</dbReference>
<name>A0A4Y2HIZ1_ARAVE</name>
<dbReference type="AlphaFoldDB" id="A0A4Y2HIZ1"/>
<gene>
    <name evidence="5" type="ORF">AVEN_14078_1</name>
</gene>
<evidence type="ECO:0000259" key="4">
    <source>
        <dbReference type="PROSITE" id="PS50879"/>
    </source>
</evidence>
<dbReference type="Pfam" id="PF14529">
    <property type="entry name" value="Exo_endo_phos_2"/>
    <property type="match status" value="1"/>
</dbReference>
<keyword evidence="2" id="KW-0862">Zinc</keyword>
<dbReference type="GO" id="GO:0043137">
    <property type="term" value="P:DNA replication, removal of RNA primer"/>
    <property type="evidence" value="ECO:0007669"/>
    <property type="project" value="TreeGrafter"/>
</dbReference>
<dbReference type="InterPro" id="IPR036397">
    <property type="entry name" value="RNaseH_sf"/>
</dbReference>